<name>A0A016V6D2_9BILA</name>
<protein>
    <submittedName>
        <fullName evidence="1">Uncharacterized protein</fullName>
    </submittedName>
</protein>
<comment type="caution">
    <text evidence="1">The sequence shown here is derived from an EMBL/GenBank/DDBJ whole genome shotgun (WGS) entry which is preliminary data.</text>
</comment>
<accession>A0A016V6D2</accession>
<keyword evidence="2" id="KW-1185">Reference proteome</keyword>
<organism evidence="1 2">
    <name type="scientific">Ancylostoma ceylanicum</name>
    <dbReference type="NCBI Taxonomy" id="53326"/>
    <lineage>
        <taxon>Eukaryota</taxon>
        <taxon>Metazoa</taxon>
        <taxon>Ecdysozoa</taxon>
        <taxon>Nematoda</taxon>
        <taxon>Chromadorea</taxon>
        <taxon>Rhabditida</taxon>
        <taxon>Rhabditina</taxon>
        <taxon>Rhabditomorpha</taxon>
        <taxon>Strongyloidea</taxon>
        <taxon>Ancylostomatidae</taxon>
        <taxon>Ancylostomatinae</taxon>
        <taxon>Ancylostoma</taxon>
    </lineage>
</organism>
<proteinExistence type="predicted"/>
<dbReference type="EMBL" id="JARK01001353">
    <property type="protein sequence ID" value="EYC22298.1"/>
    <property type="molecule type" value="Genomic_DNA"/>
</dbReference>
<sequence>MQSDTVVAADVAYGKVRARCEMTLIIVERTSFYTPGPSRCLIRKGRGLPGTSYLLSGNPVKLPEDTIYGVCLAIHFTGLRVWRYI</sequence>
<gene>
    <name evidence="1" type="primary">Acey_s0017.g3269</name>
    <name evidence="1" type="ORF">Y032_0017g3269</name>
</gene>
<dbReference type="AlphaFoldDB" id="A0A016V6D2"/>
<dbReference type="Proteomes" id="UP000024635">
    <property type="component" value="Unassembled WGS sequence"/>
</dbReference>
<evidence type="ECO:0000313" key="1">
    <source>
        <dbReference type="EMBL" id="EYC22298.1"/>
    </source>
</evidence>
<evidence type="ECO:0000313" key="2">
    <source>
        <dbReference type="Proteomes" id="UP000024635"/>
    </source>
</evidence>
<reference evidence="2" key="1">
    <citation type="journal article" date="2015" name="Nat. Genet.">
        <title>The genome and transcriptome of the zoonotic hookworm Ancylostoma ceylanicum identify infection-specific gene families.</title>
        <authorList>
            <person name="Schwarz E.M."/>
            <person name="Hu Y."/>
            <person name="Antoshechkin I."/>
            <person name="Miller M.M."/>
            <person name="Sternberg P.W."/>
            <person name="Aroian R.V."/>
        </authorList>
    </citation>
    <scope>NUCLEOTIDE SEQUENCE</scope>
    <source>
        <strain evidence="2">HY135</strain>
    </source>
</reference>